<dbReference type="SMART" id="SM00220">
    <property type="entry name" value="S_TKc"/>
    <property type="match status" value="1"/>
</dbReference>
<keyword evidence="14" id="KW-0067">ATP-binding</keyword>
<evidence type="ECO:0000256" key="4">
    <source>
        <dbReference type="ARBA" id="ARBA00012513"/>
    </source>
</evidence>
<comment type="similarity">
    <text evidence="3">Belongs to the protein kinase superfamily. TKL Ser/Thr protein kinase family.</text>
</comment>
<dbReference type="InterPro" id="IPR050167">
    <property type="entry name" value="Ser_Thr_protein_kinase"/>
</dbReference>
<feature type="region of interest" description="Disordered" evidence="18">
    <location>
        <begin position="148"/>
        <end position="171"/>
    </location>
</feature>
<reference evidence="21" key="1">
    <citation type="journal article" date="2006" name="Science">
        <title>Ancient noncoding elements conserved in the human genome.</title>
        <authorList>
            <person name="Venkatesh B."/>
            <person name="Kirkness E.F."/>
            <person name="Loh Y.H."/>
            <person name="Halpern A.L."/>
            <person name="Lee A.P."/>
            <person name="Johnson J."/>
            <person name="Dandona N."/>
            <person name="Viswanathan L.D."/>
            <person name="Tay A."/>
            <person name="Venter J.C."/>
            <person name="Strausberg R.L."/>
            <person name="Brenner S."/>
        </authorList>
    </citation>
    <scope>NUCLEOTIDE SEQUENCE [LARGE SCALE GENOMIC DNA]</scope>
</reference>
<keyword evidence="10" id="KW-0547">Nucleotide-binding</keyword>
<dbReference type="CDD" id="cd20872">
    <property type="entry name" value="C1_KSR1"/>
    <property type="match status" value="1"/>
</dbReference>
<keyword evidence="13" id="KW-0862">Zinc</keyword>
<feature type="compositionally biased region" description="Pro residues" evidence="18">
    <location>
        <begin position="433"/>
        <end position="443"/>
    </location>
</feature>
<keyword evidence="8" id="KW-0808">Transferase</keyword>
<feature type="region of interest" description="Disordered" evidence="18">
    <location>
        <begin position="191"/>
        <end position="249"/>
    </location>
</feature>
<keyword evidence="15" id="KW-0472">Membrane</keyword>
<sequence length="833" mass="93711">MIDISISSLEGLRTKCAASNDLTQQEIRMLEVKLVKYISKQLQCKHKVPSSERTPELESYPRLSDWLNTINLRKKIIQVPGDLTLDLLLDMSDAKVAEAMKRYGVNPEECCRLNAALSCLKSVNDSGGELQDDAILWTSFETRRESSTIPPSELICPSSSRRSHSPSLVPRLICPQPRSVSVSVIPSSDSSLLSNLPDNSADPFPPSPRPGRWKPRTQTLTITPPATPPSKKKNRFKPPRTPPPPSRKLIHLFPGFSTLTRSKSHESQLGNRIDEIPPIKLGNKKSRFFVNLNMNGNGSSCDDIPTRSPLLPNRPFFSQSSGSSHCLPTTPCPSDDYSSPKSKTQECCESYFGFAPRFSTKSWLSQTCQVCQRSMMFGVKCKHCSPKNKIYFLNVLQDHAPALNQLDSSSNPSSTTSSTPSSPAPFQSSNPPSATPPPNPSPKGPRDRFNFPGNFTQHPLLTFPVQIEEQPAEEEEEEVNKSETESEDDEVDDLPNSRSHWKGLISRKASQTSVFLQEWDIPFHELEVGELIGKGRWGKVHKGRWHGEVAIRLLEIDGNNQDHLKLFKKEVMTYRQTRHENVVLFMGACMHPPHLAIITSFCKGRTLYSFVRDSKTTLDINKMRQIAQEIIKGMGYLHAKGIVHKDLKSKNVFYDNGKVVITDFGLFGISGVVQEGRRENELKLPNGWLCYLAPEIVREMYSGKDEDKLPFSKGADVYAFGTIWYELQARDWPFKNQPVEAIIWQVGSGEGVKNIFAQITLGKEVTEILSACWSYDYLERPNFTQLMEMLEKLPKLNRRLSHPGHFWKSAELVSQSYICSSLLNCAASRLIFV</sequence>
<evidence type="ECO:0000256" key="11">
    <source>
        <dbReference type="ARBA" id="ARBA00022771"/>
    </source>
</evidence>
<feature type="compositionally biased region" description="Low complexity" evidence="18">
    <location>
        <begin position="191"/>
        <end position="200"/>
    </location>
</feature>
<evidence type="ECO:0000256" key="2">
    <source>
        <dbReference type="ARBA" id="ARBA00004496"/>
    </source>
</evidence>
<evidence type="ECO:0000256" key="13">
    <source>
        <dbReference type="ARBA" id="ARBA00022833"/>
    </source>
</evidence>
<dbReference type="GO" id="GO:0005737">
    <property type="term" value="C:cytoplasm"/>
    <property type="evidence" value="ECO:0007669"/>
    <property type="project" value="UniProtKB-SubCell"/>
</dbReference>
<dbReference type="InterPro" id="IPR001245">
    <property type="entry name" value="Ser-Thr/Tyr_kinase_cat_dom"/>
</dbReference>
<reference evidence="21" key="3">
    <citation type="journal article" date="2014" name="Nature">
        <title>Elephant shark genome provides unique insights into gnathostome evolution.</title>
        <authorList>
            <consortium name="International Elephant Shark Genome Sequencing Consortium"/>
            <person name="Venkatesh B."/>
            <person name="Lee A.P."/>
            <person name="Ravi V."/>
            <person name="Maurya A.K."/>
            <person name="Lian M.M."/>
            <person name="Swann J.B."/>
            <person name="Ohta Y."/>
            <person name="Flajnik M.F."/>
            <person name="Sutoh Y."/>
            <person name="Kasahara M."/>
            <person name="Hoon S."/>
            <person name="Gangu V."/>
            <person name="Roy S.W."/>
            <person name="Irimia M."/>
            <person name="Korzh V."/>
            <person name="Kondrychyn I."/>
            <person name="Lim Z.W."/>
            <person name="Tay B.H."/>
            <person name="Tohari S."/>
            <person name="Kong K.W."/>
            <person name="Ho S."/>
            <person name="Lorente-Galdos B."/>
            <person name="Quilez J."/>
            <person name="Marques-Bonet T."/>
            <person name="Raney B.J."/>
            <person name="Ingham P.W."/>
            <person name="Tay A."/>
            <person name="Hillier L.W."/>
            <person name="Minx P."/>
            <person name="Boehm T."/>
            <person name="Wilson R.K."/>
            <person name="Brenner S."/>
            <person name="Warren W.C."/>
        </authorList>
    </citation>
    <scope>NUCLEOTIDE SEQUENCE [LARGE SCALE GENOMIC DNA]</scope>
</reference>
<dbReference type="GO" id="GO:0016020">
    <property type="term" value="C:membrane"/>
    <property type="evidence" value="ECO:0007669"/>
    <property type="project" value="UniProtKB-SubCell"/>
</dbReference>
<evidence type="ECO:0000256" key="15">
    <source>
        <dbReference type="ARBA" id="ARBA00023136"/>
    </source>
</evidence>
<evidence type="ECO:0000256" key="9">
    <source>
        <dbReference type="ARBA" id="ARBA00022723"/>
    </source>
</evidence>
<accession>A0A4W3I292</accession>
<dbReference type="FunFam" id="1.10.510.10:FF:000107">
    <property type="entry name" value="kinase suppressor of Ras 1"/>
    <property type="match status" value="1"/>
</dbReference>
<dbReference type="SUPFAM" id="SSF56112">
    <property type="entry name" value="Protein kinase-like (PK-like)"/>
    <property type="match status" value="1"/>
</dbReference>
<comment type="catalytic activity">
    <reaction evidence="17">
        <text>L-seryl-[protein] + ATP = O-phospho-L-seryl-[protein] + ADP + H(+)</text>
        <dbReference type="Rhea" id="RHEA:17989"/>
        <dbReference type="Rhea" id="RHEA-COMP:9863"/>
        <dbReference type="Rhea" id="RHEA-COMP:11604"/>
        <dbReference type="ChEBI" id="CHEBI:15378"/>
        <dbReference type="ChEBI" id="CHEBI:29999"/>
        <dbReference type="ChEBI" id="CHEBI:30616"/>
        <dbReference type="ChEBI" id="CHEBI:83421"/>
        <dbReference type="ChEBI" id="CHEBI:456216"/>
        <dbReference type="EC" id="2.7.11.1"/>
    </reaction>
</comment>
<comment type="catalytic activity">
    <reaction evidence="16">
        <text>L-threonyl-[protein] + ATP = O-phospho-L-threonyl-[protein] + ADP + H(+)</text>
        <dbReference type="Rhea" id="RHEA:46608"/>
        <dbReference type="Rhea" id="RHEA-COMP:11060"/>
        <dbReference type="Rhea" id="RHEA-COMP:11605"/>
        <dbReference type="ChEBI" id="CHEBI:15378"/>
        <dbReference type="ChEBI" id="CHEBI:30013"/>
        <dbReference type="ChEBI" id="CHEBI:30616"/>
        <dbReference type="ChEBI" id="CHEBI:61977"/>
        <dbReference type="ChEBI" id="CHEBI:456216"/>
        <dbReference type="EC" id="2.7.11.1"/>
    </reaction>
</comment>
<dbReference type="GO" id="GO:0007265">
    <property type="term" value="P:Ras protein signal transduction"/>
    <property type="evidence" value="ECO:0007669"/>
    <property type="project" value="TreeGrafter"/>
</dbReference>
<evidence type="ECO:0000256" key="18">
    <source>
        <dbReference type="SAM" id="MobiDB-lite"/>
    </source>
</evidence>
<feature type="region of interest" description="Disordered" evidence="18">
    <location>
        <begin position="469"/>
        <end position="498"/>
    </location>
</feature>
<feature type="region of interest" description="Disordered" evidence="18">
    <location>
        <begin position="403"/>
        <end position="453"/>
    </location>
</feature>
<feature type="compositionally biased region" description="Low complexity" evidence="18">
    <location>
        <begin position="157"/>
        <end position="171"/>
    </location>
</feature>
<evidence type="ECO:0000256" key="12">
    <source>
        <dbReference type="ARBA" id="ARBA00022777"/>
    </source>
</evidence>
<dbReference type="PROSITE" id="PS00108">
    <property type="entry name" value="PROTEIN_KINASE_ST"/>
    <property type="match status" value="1"/>
</dbReference>
<dbReference type="InterPro" id="IPR011009">
    <property type="entry name" value="Kinase-like_dom_sf"/>
</dbReference>
<keyword evidence="7" id="KW-0597">Phosphoprotein</keyword>
<name>A0A4W3I292_CALMI</name>
<evidence type="ECO:0000256" key="6">
    <source>
        <dbReference type="ARBA" id="ARBA00022527"/>
    </source>
</evidence>
<dbReference type="Ensembl" id="ENSCMIT00000024362.1">
    <property type="protein sequence ID" value="ENSCMIP00000023959.1"/>
    <property type="gene ID" value="ENSCMIG00000010656.1"/>
</dbReference>
<gene>
    <name evidence="20" type="primary">ksr1a</name>
</gene>
<evidence type="ECO:0000256" key="10">
    <source>
        <dbReference type="ARBA" id="ARBA00022741"/>
    </source>
</evidence>
<dbReference type="CDD" id="cd14152">
    <property type="entry name" value="STKc_KSR1"/>
    <property type="match status" value="1"/>
</dbReference>
<keyword evidence="12" id="KW-0418">Kinase</keyword>
<dbReference type="InterPro" id="IPR046933">
    <property type="entry name" value="SAM_KSR1_N_sf"/>
</dbReference>
<evidence type="ECO:0000256" key="14">
    <source>
        <dbReference type="ARBA" id="ARBA00022840"/>
    </source>
</evidence>
<dbReference type="Gene3D" id="1.10.510.10">
    <property type="entry name" value="Transferase(Phosphotransferase) domain 1"/>
    <property type="match status" value="1"/>
</dbReference>
<dbReference type="InterPro" id="IPR000719">
    <property type="entry name" value="Prot_kinase_dom"/>
</dbReference>
<reference evidence="20" key="4">
    <citation type="submission" date="2025-08" db="UniProtKB">
        <authorList>
            <consortium name="Ensembl"/>
        </authorList>
    </citation>
    <scope>IDENTIFICATION</scope>
</reference>
<evidence type="ECO:0000256" key="16">
    <source>
        <dbReference type="ARBA" id="ARBA00047899"/>
    </source>
</evidence>
<evidence type="ECO:0000256" key="7">
    <source>
        <dbReference type="ARBA" id="ARBA00022553"/>
    </source>
</evidence>
<dbReference type="Gene3D" id="1.10.150.50">
    <property type="entry name" value="Transcription Factor, Ets-1"/>
    <property type="match status" value="1"/>
</dbReference>
<dbReference type="GeneTree" id="ENSGT00940000156066"/>
<evidence type="ECO:0000256" key="17">
    <source>
        <dbReference type="ARBA" id="ARBA00048679"/>
    </source>
</evidence>
<dbReference type="Pfam" id="PF07714">
    <property type="entry name" value="PK_Tyr_Ser-Thr"/>
    <property type="match status" value="1"/>
</dbReference>
<reference evidence="20" key="5">
    <citation type="submission" date="2025-09" db="UniProtKB">
        <authorList>
            <consortium name="Ensembl"/>
        </authorList>
    </citation>
    <scope>IDENTIFICATION</scope>
</reference>
<dbReference type="AlphaFoldDB" id="A0A4W3I292"/>
<dbReference type="FunFam" id="3.30.200.20:FF:000034">
    <property type="entry name" value="Kinase suppressor of Ras 1"/>
    <property type="match status" value="1"/>
</dbReference>
<reference evidence="21" key="2">
    <citation type="journal article" date="2007" name="PLoS Biol.">
        <title>Survey sequencing and comparative analysis of the elephant shark (Callorhinchus milii) genome.</title>
        <authorList>
            <person name="Venkatesh B."/>
            <person name="Kirkness E.F."/>
            <person name="Loh Y.H."/>
            <person name="Halpern A.L."/>
            <person name="Lee A.P."/>
            <person name="Johnson J."/>
            <person name="Dandona N."/>
            <person name="Viswanathan L.D."/>
            <person name="Tay A."/>
            <person name="Venter J.C."/>
            <person name="Strausberg R.L."/>
            <person name="Brenner S."/>
        </authorList>
    </citation>
    <scope>NUCLEOTIDE SEQUENCE [LARGE SCALE GENOMIC DNA]</scope>
</reference>
<comment type="subcellular location">
    <subcellularLocation>
        <location evidence="2">Cytoplasm</location>
    </subcellularLocation>
    <subcellularLocation>
        <location evidence="1">Membrane</location>
        <topology evidence="1">Peripheral membrane protein</topology>
    </subcellularLocation>
</comment>
<evidence type="ECO:0000313" key="21">
    <source>
        <dbReference type="Proteomes" id="UP000314986"/>
    </source>
</evidence>
<evidence type="ECO:0000256" key="3">
    <source>
        <dbReference type="ARBA" id="ARBA00005843"/>
    </source>
</evidence>
<dbReference type="Gene3D" id="3.30.60.20">
    <property type="match status" value="1"/>
</dbReference>
<keyword evidence="11" id="KW-0863">Zinc-finger</keyword>
<dbReference type="GO" id="GO:0005524">
    <property type="term" value="F:ATP binding"/>
    <property type="evidence" value="ECO:0007669"/>
    <property type="project" value="UniProtKB-KW"/>
</dbReference>
<dbReference type="FunFam" id="1.10.150.50:FF:000031">
    <property type="entry name" value="Kinase suppressor of Ras 2"/>
    <property type="match status" value="1"/>
</dbReference>
<dbReference type="PROSITE" id="PS50011">
    <property type="entry name" value="PROTEIN_KINASE_DOM"/>
    <property type="match status" value="1"/>
</dbReference>
<evidence type="ECO:0000256" key="1">
    <source>
        <dbReference type="ARBA" id="ARBA00004170"/>
    </source>
</evidence>
<proteinExistence type="inferred from homology"/>
<dbReference type="EC" id="2.7.11.1" evidence="4"/>
<dbReference type="InterPro" id="IPR013761">
    <property type="entry name" value="SAM/pointed_sf"/>
</dbReference>
<evidence type="ECO:0000259" key="19">
    <source>
        <dbReference type="PROSITE" id="PS50011"/>
    </source>
</evidence>
<dbReference type="GO" id="GO:0008270">
    <property type="term" value="F:zinc ion binding"/>
    <property type="evidence" value="ECO:0007669"/>
    <property type="project" value="UniProtKB-KW"/>
</dbReference>
<keyword evidence="5" id="KW-0963">Cytoplasm</keyword>
<dbReference type="InterPro" id="IPR008271">
    <property type="entry name" value="Ser/Thr_kinase_AS"/>
</dbReference>
<dbReference type="Gene3D" id="6.10.140.1120">
    <property type="match status" value="1"/>
</dbReference>
<dbReference type="Pfam" id="PF20406">
    <property type="entry name" value="SAM_KSR1_N"/>
    <property type="match status" value="1"/>
</dbReference>
<keyword evidence="6" id="KW-0723">Serine/threonine-protein kinase</keyword>
<keyword evidence="9" id="KW-0479">Metal-binding</keyword>
<dbReference type="InterPro" id="IPR046861">
    <property type="entry name" value="SAM_KSR1_N"/>
</dbReference>
<dbReference type="Gene3D" id="3.30.200.20">
    <property type="entry name" value="Phosphorylase Kinase, domain 1"/>
    <property type="match status" value="1"/>
</dbReference>
<evidence type="ECO:0000256" key="8">
    <source>
        <dbReference type="ARBA" id="ARBA00022679"/>
    </source>
</evidence>
<keyword evidence="21" id="KW-1185">Reference proteome</keyword>
<feature type="compositionally biased region" description="Low complexity" evidence="18">
    <location>
        <begin position="408"/>
        <end position="432"/>
    </location>
</feature>
<dbReference type="PANTHER" id="PTHR23257:SF716">
    <property type="entry name" value="KINASE SUPPRESSOR OF RAS 1"/>
    <property type="match status" value="1"/>
</dbReference>
<evidence type="ECO:0000256" key="5">
    <source>
        <dbReference type="ARBA" id="ARBA00022490"/>
    </source>
</evidence>
<protein>
    <recommendedName>
        <fullName evidence="4">non-specific serine/threonine protein kinase</fullName>
        <ecNumber evidence="4">2.7.11.1</ecNumber>
    </recommendedName>
</protein>
<dbReference type="Proteomes" id="UP000314986">
    <property type="component" value="Unassembled WGS sequence"/>
</dbReference>
<dbReference type="PANTHER" id="PTHR23257">
    <property type="entry name" value="SERINE-THREONINE PROTEIN KINASE"/>
    <property type="match status" value="1"/>
</dbReference>
<organism evidence="20 21">
    <name type="scientific">Callorhinchus milii</name>
    <name type="common">Ghost shark</name>
    <dbReference type="NCBI Taxonomy" id="7868"/>
    <lineage>
        <taxon>Eukaryota</taxon>
        <taxon>Metazoa</taxon>
        <taxon>Chordata</taxon>
        <taxon>Craniata</taxon>
        <taxon>Vertebrata</taxon>
        <taxon>Chondrichthyes</taxon>
        <taxon>Holocephali</taxon>
        <taxon>Chimaeriformes</taxon>
        <taxon>Callorhinchidae</taxon>
        <taxon>Callorhinchus</taxon>
    </lineage>
</organism>
<evidence type="ECO:0000313" key="20">
    <source>
        <dbReference type="Ensembl" id="ENSCMIP00000023959.1"/>
    </source>
</evidence>
<dbReference type="GO" id="GO:0004674">
    <property type="term" value="F:protein serine/threonine kinase activity"/>
    <property type="evidence" value="ECO:0007669"/>
    <property type="project" value="UniProtKB-KW"/>
</dbReference>
<feature type="domain" description="Protein kinase" evidence="19">
    <location>
        <begin position="526"/>
        <end position="796"/>
    </location>
</feature>